<dbReference type="GO" id="GO:0016787">
    <property type="term" value="F:hydrolase activity"/>
    <property type="evidence" value="ECO:0007669"/>
    <property type="project" value="UniProtKB-KW"/>
</dbReference>
<name>A0ABX3AAU7_9FIRM</name>
<dbReference type="SUPFAM" id="SSF81296">
    <property type="entry name" value="E set domains"/>
    <property type="match status" value="1"/>
</dbReference>
<proteinExistence type="inferred from homology"/>
<evidence type="ECO:0000259" key="5">
    <source>
        <dbReference type="Pfam" id="PF00759"/>
    </source>
</evidence>
<keyword evidence="7" id="KW-0378">Hydrolase</keyword>
<dbReference type="InterPro" id="IPR004197">
    <property type="entry name" value="Cellulase_Ig-like"/>
</dbReference>
<dbReference type="InterPro" id="IPR008928">
    <property type="entry name" value="6-hairpin_glycosidase_sf"/>
</dbReference>
<keyword evidence="4" id="KW-0624">Polysaccharide degradation</keyword>
<dbReference type="InterPro" id="IPR013783">
    <property type="entry name" value="Ig-like_fold"/>
</dbReference>
<dbReference type="Pfam" id="PF02927">
    <property type="entry name" value="CelD_N"/>
    <property type="match status" value="1"/>
</dbReference>
<dbReference type="InterPro" id="IPR012341">
    <property type="entry name" value="6hp_glycosidase-like_sf"/>
</dbReference>
<dbReference type="Gene3D" id="2.60.40.10">
    <property type="entry name" value="Immunoglobulins"/>
    <property type="match status" value="1"/>
</dbReference>
<accession>A0ABX3AAU7</accession>
<evidence type="ECO:0000259" key="6">
    <source>
        <dbReference type="Pfam" id="PF02927"/>
    </source>
</evidence>
<gene>
    <name evidence="7" type="ORF">BEI63_22720</name>
</gene>
<dbReference type="EMBL" id="MEHD01000036">
    <property type="protein sequence ID" value="ODR49934.1"/>
    <property type="molecule type" value="Genomic_DNA"/>
</dbReference>
<feature type="domain" description="Glycoside hydrolase family 9" evidence="5">
    <location>
        <begin position="311"/>
        <end position="744"/>
    </location>
</feature>
<keyword evidence="8" id="KW-1185">Reference proteome</keyword>
<evidence type="ECO:0000256" key="4">
    <source>
        <dbReference type="ARBA" id="ARBA00023326"/>
    </source>
</evidence>
<keyword evidence="3" id="KW-0119">Carbohydrate metabolism</keyword>
<evidence type="ECO:0000313" key="8">
    <source>
        <dbReference type="Proteomes" id="UP000094869"/>
    </source>
</evidence>
<reference evidence="7 8" key="1">
    <citation type="submission" date="2016-08" db="EMBL/GenBank/DDBJ databases">
        <title>Characterization of Isolates of Eisenbergiella tayi Derived from Blood Cultures, Using Whole Genome Sequencing.</title>
        <authorList>
            <person name="Bernier A.-M."/>
            <person name="Burdz T."/>
            <person name="Wiebe D."/>
            <person name="Bernard K."/>
        </authorList>
    </citation>
    <scope>NUCLEOTIDE SEQUENCE [LARGE SCALE GENOMIC DNA]</scope>
    <source>
        <strain evidence="7 8">NML120146</strain>
    </source>
</reference>
<sequence>MKNRKEFDQQLLETGMLHRRMAVDEEDSLEYRSLRQAAEKTEFLWDGIGTEVWETKGMGTLSFLPGGILRLETNARSDTWPEGSPADGDYCAFGALEAALQTKDADWQAFNRLHFQIRPDCKGMHSPMIAIQLYNNGKEKLPDKYGREGYHTIHLKNSCWNDCVWEFPSLPRDCVTSVNFIVHSYGKELSMDDRLCFTLKDIRLEYVSKINHTLGWQCPSDTIILSTEGYWSDGGKTAVTARKTDSFQLCGAESNEIIWKGVPQYIENEKGSFFLWDFSAVQTPGVYYLQSEEMKSETFPIASHPLYQSVWKVVHFLYCERCGYPVGGGHGTCHGDIIAEHNGVKLAYNGGWHDAGDVSQQTLQTAEVVHSLLETAERVKQEEPSLCQRILEEAVWGLDFILRMRFSDGYRATSAGIRRWSDGFIGNMDDCEARVHNHAFENFLMAGVEAYASQILEEVDPPLSWKAYTAACEDYQFARRRFEEKGMELPSFYEHSYNSSLSQYWATASWAASQIYSCQLKGLSFMDAEASMDKTYAVYAADYAGRMLACQESGNSDCPASGFFYREPDHKQIVHFNHQSREQIYMQALEALCLTQPEHENRSLWEQGMRLYAGYLKKIFSYAQPYGMLPAGIHKMDEYQDDKTFPLLHLMTTFEEDNLNYKEQLQNGIPLNTGYCLRHFPVWFSFRGNTAIHLSSGKAASILGRYLHDPELIQIAREQIYWLFGKNPFGQSLVYGAGRNFAQQYGALNGEMVGSIPVGIETRGNDDVPFWPMENNATYKEVWTTSAGRFLWLAADLY</sequence>
<feature type="domain" description="Cellulase Ig-like" evidence="6">
    <location>
        <begin position="222"/>
        <end position="295"/>
    </location>
</feature>
<dbReference type="Gene3D" id="1.50.10.10">
    <property type="match status" value="1"/>
</dbReference>
<dbReference type="Proteomes" id="UP000094869">
    <property type="component" value="Unassembled WGS sequence"/>
</dbReference>
<protein>
    <submittedName>
        <fullName evidence="7">Glycoside hydrolase</fullName>
    </submittedName>
</protein>
<evidence type="ECO:0000256" key="2">
    <source>
        <dbReference type="ARBA" id="ARBA00023001"/>
    </source>
</evidence>
<organism evidence="7 8">
    <name type="scientific">Eisenbergiella tayi</name>
    <dbReference type="NCBI Taxonomy" id="1432052"/>
    <lineage>
        <taxon>Bacteria</taxon>
        <taxon>Bacillati</taxon>
        <taxon>Bacillota</taxon>
        <taxon>Clostridia</taxon>
        <taxon>Lachnospirales</taxon>
        <taxon>Lachnospiraceae</taxon>
        <taxon>Eisenbergiella</taxon>
    </lineage>
</organism>
<dbReference type="RefSeq" id="WP_069410880.1">
    <property type="nucleotide sequence ID" value="NZ_JAQCZP010000003.1"/>
</dbReference>
<dbReference type="CDD" id="cd02850">
    <property type="entry name" value="E_set_Cellulase_N"/>
    <property type="match status" value="1"/>
</dbReference>
<dbReference type="SUPFAM" id="SSF48208">
    <property type="entry name" value="Six-hairpin glycosidases"/>
    <property type="match status" value="1"/>
</dbReference>
<comment type="similarity">
    <text evidence="1">Belongs to the glycosyl hydrolase 9 (cellulase E) family.</text>
</comment>
<comment type="caution">
    <text evidence="7">The sequence shown here is derived from an EMBL/GenBank/DDBJ whole genome shotgun (WGS) entry which is preliminary data.</text>
</comment>
<evidence type="ECO:0000313" key="7">
    <source>
        <dbReference type="EMBL" id="ODR49934.1"/>
    </source>
</evidence>
<dbReference type="Pfam" id="PF00759">
    <property type="entry name" value="Glyco_hydro_9"/>
    <property type="match status" value="1"/>
</dbReference>
<evidence type="ECO:0000256" key="3">
    <source>
        <dbReference type="ARBA" id="ARBA00023277"/>
    </source>
</evidence>
<dbReference type="InterPro" id="IPR001701">
    <property type="entry name" value="Glyco_hydro_9"/>
</dbReference>
<evidence type="ECO:0000256" key="1">
    <source>
        <dbReference type="ARBA" id="ARBA00007072"/>
    </source>
</evidence>
<dbReference type="InterPro" id="IPR014756">
    <property type="entry name" value="Ig_E-set"/>
</dbReference>
<keyword evidence="2" id="KW-0136">Cellulose degradation</keyword>